<dbReference type="InterPro" id="IPR017926">
    <property type="entry name" value="GATASE"/>
</dbReference>
<accession>A0AAN1XXI1</accession>
<dbReference type="PRINTS" id="PR00097">
    <property type="entry name" value="ANTSNTHASEII"/>
</dbReference>
<dbReference type="AlphaFoldDB" id="A0AAN1XXI1"/>
<dbReference type="PRINTS" id="PR00096">
    <property type="entry name" value="GATASE"/>
</dbReference>
<dbReference type="PROSITE" id="PS51273">
    <property type="entry name" value="GATASE_TYPE_1"/>
    <property type="match status" value="1"/>
</dbReference>
<dbReference type="PANTHER" id="PTHR43418:SF4">
    <property type="entry name" value="MULTIFUNCTIONAL TRYPTOPHAN BIOSYNTHESIS PROTEIN"/>
    <property type="match status" value="1"/>
</dbReference>
<keyword evidence="4" id="KW-1185">Reference proteome</keyword>
<feature type="domain" description="Glutamine amidotransferase" evidence="2">
    <location>
        <begin position="4"/>
        <end position="188"/>
    </location>
</feature>
<gene>
    <name evidence="3" type="primary">trpG</name>
    <name evidence="3" type="ORF">WPS_20060</name>
</gene>
<dbReference type="GO" id="GO:0005829">
    <property type="term" value="C:cytosol"/>
    <property type="evidence" value="ECO:0007669"/>
    <property type="project" value="TreeGrafter"/>
</dbReference>
<evidence type="ECO:0000259" key="2">
    <source>
        <dbReference type="Pfam" id="PF00117"/>
    </source>
</evidence>
<dbReference type="SUPFAM" id="SSF52317">
    <property type="entry name" value="Class I glutamine amidotransferase-like"/>
    <property type="match status" value="1"/>
</dbReference>
<dbReference type="GO" id="GO:0004049">
    <property type="term" value="F:anthranilate synthase activity"/>
    <property type="evidence" value="ECO:0007669"/>
    <property type="project" value="TreeGrafter"/>
</dbReference>
<dbReference type="InterPro" id="IPR006221">
    <property type="entry name" value="TrpG/PapA_dom"/>
</dbReference>
<reference evidence="3 4" key="1">
    <citation type="journal article" date="2022" name="ISME Commun">
        <title>Vulcanimicrobium alpinus gen. nov. sp. nov., the first cultivated representative of the candidate phylum 'Eremiobacterota', is a metabolically versatile aerobic anoxygenic phototroph.</title>
        <authorList>
            <person name="Yabe S."/>
            <person name="Muto K."/>
            <person name="Abe K."/>
            <person name="Yokota A."/>
            <person name="Staudigel H."/>
            <person name="Tebo B.M."/>
        </authorList>
    </citation>
    <scope>NUCLEOTIDE SEQUENCE [LARGE SCALE GENOMIC DNA]</scope>
    <source>
        <strain evidence="3 4">WC8-2</strain>
    </source>
</reference>
<proteinExistence type="predicted"/>
<evidence type="ECO:0000313" key="4">
    <source>
        <dbReference type="Proteomes" id="UP001317532"/>
    </source>
</evidence>
<dbReference type="RefSeq" id="WP_317994380.1">
    <property type="nucleotide sequence ID" value="NZ_AP025523.1"/>
</dbReference>
<dbReference type="Gene3D" id="3.40.50.880">
    <property type="match status" value="1"/>
</dbReference>
<dbReference type="EMBL" id="AP025523">
    <property type="protein sequence ID" value="BDE06730.1"/>
    <property type="molecule type" value="Genomic_DNA"/>
</dbReference>
<dbReference type="Proteomes" id="UP001317532">
    <property type="component" value="Chromosome"/>
</dbReference>
<dbReference type="InterPro" id="IPR029062">
    <property type="entry name" value="Class_I_gatase-like"/>
</dbReference>
<protein>
    <submittedName>
        <fullName evidence="3">Aminodeoxychorismate/anthranilate synthase component II</fullName>
    </submittedName>
</protein>
<evidence type="ECO:0000313" key="3">
    <source>
        <dbReference type="EMBL" id="BDE06730.1"/>
    </source>
</evidence>
<dbReference type="PANTHER" id="PTHR43418">
    <property type="entry name" value="MULTIFUNCTIONAL TRYPTOPHAN BIOSYNTHESIS PROTEIN-RELATED"/>
    <property type="match status" value="1"/>
</dbReference>
<dbReference type="InterPro" id="IPR050472">
    <property type="entry name" value="Anth_synth/Amidotransfase"/>
</dbReference>
<organism evidence="3 4">
    <name type="scientific">Vulcanimicrobium alpinum</name>
    <dbReference type="NCBI Taxonomy" id="3016050"/>
    <lineage>
        <taxon>Bacteria</taxon>
        <taxon>Bacillati</taxon>
        <taxon>Vulcanimicrobiota</taxon>
        <taxon>Vulcanimicrobiia</taxon>
        <taxon>Vulcanimicrobiales</taxon>
        <taxon>Vulcanimicrobiaceae</taxon>
        <taxon>Vulcanimicrobium</taxon>
    </lineage>
</organism>
<keyword evidence="1" id="KW-0315">Glutamine amidotransferase</keyword>
<sequence length="193" mass="20693">MNILLVDNYDSFTWNLAHLFGAIDGVDVDVVRNDDARLDDGVTLRYDGIVVGPGPGRPAEAGRTMAIVREAAAQRRPLFGVCLGLQAIGEAFGGRVVHAPRQMHGKVSAITHDGRGAFAGVPSPFHATRYHSLCVDHDGFPAELRANAASEDGVIQGLVHRDLPIWGVQFHPESVLTTEGKAIAENVVRSIRG</sequence>
<dbReference type="CDD" id="cd01743">
    <property type="entry name" value="GATase1_Anthranilate_Synthase"/>
    <property type="match status" value="1"/>
</dbReference>
<dbReference type="KEGG" id="vab:WPS_20060"/>
<dbReference type="NCBIfam" id="TIGR00566">
    <property type="entry name" value="trpG_papA"/>
    <property type="match status" value="1"/>
</dbReference>
<dbReference type="FunFam" id="3.40.50.880:FF:000003">
    <property type="entry name" value="Anthranilate synthase component II"/>
    <property type="match status" value="1"/>
</dbReference>
<evidence type="ECO:0000256" key="1">
    <source>
        <dbReference type="ARBA" id="ARBA00022962"/>
    </source>
</evidence>
<dbReference type="Pfam" id="PF00117">
    <property type="entry name" value="GATase"/>
    <property type="match status" value="1"/>
</dbReference>
<name>A0AAN1XXI1_UNVUL</name>
<dbReference type="GO" id="GO:0000162">
    <property type="term" value="P:L-tryptophan biosynthetic process"/>
    <property type="evidence" value="ECO:0007669"/>
    <property type="project" value="TreeGrafter"/>
</dbReference>
<dbReference type="PRINTS" id="PR00099">
    <property type="entry name" value="CPSGATASE"/>
</dbReference>